<sequence>MAESAFKNEIAKRFKGSDYKFCETIQIRRKKSTKNIILEQIQKIKKFYNNTTESEVILISCEYNIYNILQGYIRISDKIHDKYISSLSYECKRLNNRVKIKNTDTNVGIRSKVYPNRRTIGILQLFFEKLCRIGALTGYKLITEIPLRICQLVYINPYPL</sequence>
<accession>A0A2N1M6P1</accession>
<dbReference type="Proteomes" id="UP000233469">
    <property type="component" value="Unassembled WGS sequence"/>
</dbReference>
<dbReference type="EMBL" id="LLXL01004551">
    <property type="protein sequence ID" value="PKK57280.1"/>
    <property type="molecule type" value="Genomic_DNA"/>
</dbReference>
<organism evidence="1 2">
    <name type="scientific">Rhizophagus irregularis</name>
    <dbReference type="NCBI Taxonomy" id="588596"/>
    <lineage>
        <taxon>Eukaryota</taxon>
        <taxon>Fungi</taxon>
        <taxon>Fungi incertae sedis</taxon>
        <taxon>Mucoromycota</taxon>
        <taxon>Glomeromycotina</taxon>
        <taxon>Glomeromycetes</taxon>
        <taxon>Glomerales</taxon>
        <taxon>Glomeraceae</taxon>
        <taxon>Rhizophagus</taxon>
    </lineage>
</organism>
<proteinExistence type="predicted"/>
<protein>
    <submittedName>
        <fullName evidence="1">Uncharacterized protein</fullName>
    </submittedName>
</protein>
<comment type="caution">
    <text evidence="1">The sequence shown here is derived from an EMBL/GenBank/DDBJ whole genome shotgun (WGS) entry which is preliminary data.</text>
</comment>
<reference evidence="1 2" key="2">
    <citation type="submission" date="2017-10" db="EMBL/GenBank/DDBJ databases">
        <title>Extensive intraspecific genome diversity in a model arbuscular mycorrhizal fungus.</title>
        <authorList>
            <person name="Chen E.C.H."/>
            <person name="Morin E."/>
            <person name="Baudet D."/>
            <person name="Noel J."/>
            <person name="Ndikumana S."/>
            <person name="Charron P."/>
            <person name="St-Onge C."/>
            <person name="Giorgi J."/>
            <person name="Grigoriev I.V."/>
            <person name="Roux C."/>
            <person name="Martin F.M."/>
            <person name="Corradi N."/>
        </authorList>
    </citation>
    <scope>NUCLEOTIDE SEQUENCE [LARGE SCALE GENOMIC DNA]</scope>
    <source>
        <strain evidence="1 2">C2</strain>
    </source>
</reference>
<gene>
    <name evidence="1" type="ORF">RhiirC2_798331</name>
</gene>
<dbReference type="AlphaFoldDB" id="A0A2N1M6P1"/>
<name>A0A2N1M6P1_9GLOM</name>
<evidence type="ECO:0000313" key="2">
    <source>
        <dbReference type="Proteomes" id="UP000233469"/>
    </source>
</evidence>
<reference evidence="1 2" key="1">
    <citation type="submission" date="2016-04" db="EMBL/GenBank/DDBJ databases">
        <title>Genome analyses suggest a sexual origin of heterokaryosis in a supposedly ancient asexual fungus.</title>
        <authorList>
            <person name="Ropars J."/>
            <person name="Sedzielewska K."/>
            <person name="Noel J."/>
            <person name="Charron P."/>
            <person name="Farinelli L."/>
            <person name="Marton T."/>
            <person name="Kruger M."/>
            <person name="Pelin A."/>
            <person name="Brachmann A."/>
            <person name="Corradi N."/>
        </authorList>
    </citation>
    <scope>NUCLEOTIDE SEQUENCE [LARGE SCALE GENOMIC DNA]</scope>
    <source>
        <strain evidence="1 2">C2</strain>
    </source>
</reference>
<evidence type="ECO:0000313" key="1">
    <source>
        <dbReference type="EMBL" id="PKK57280.1"/>
    </source>
</evidence>